<proteinExistence type="inferred from homology"/>
<comment type="similarity">
    <text evidence="1">Belongs to the universal stress protein A family.</text>
</comment>
<dbReference type="SUPFAM" id="SSF52402">
    <property type="entry name" value="Adenine nucleotide alpha hydrolases-like"/>
    <property type="match status" value="1"/>
</dbReference>
<reference evidence="3" key="1">
    <citation type="submission" date="2018-08" db="EMBL/GenBank/DDBJ databases">
        <authorList>
            <person name="Jin W."/>
            <person name="Wang H."/>
            <person name="Yang Y."/>
            <person name="Li M."/>
            <person name="Liu J."/>
        </authorList>
    </citation>
    <scope>NUCLEOTIDE SEQUENCE</scope>
    <source>
        <strain evidence="3">AESS21</strain>
    </source>
</reference>
<dbReference type="AlphaFoldDB" id="A0A944CBQ1"/>
<dbReference type="EMBL" id="QTKU01000001">
    <property type="protein sequence ID" value="MBS8259467.1"/>
    <property type="molecule type" value="Genomic_DNA"/>
</dbReference>
<dbReference type="PRINTS" id="PR01438">
    <property type="entry name" value="UNVRSLSTRESS"/>
</dbReference>
<dbReference type="PANTHER" id="PTHR46268">
    <property type="entry name" value="STRESS RESPONSE PROTEIN NHAX"/>
    <property type="match status" value="1"/>
</dbReference>
<evidence type="ECO:0000313" key="3">
    <source>
        <dbReference type="EMBL" id="MBS8259467.1"/>
    </source>
</evidence>
<dbReference type="InterPro" id="IPR006015">
    <property type="entry name" value="Universal_stress_UspA"/>
</dbReference>
<evidence type="ECO:0000259" key="2">
    <source>
        <dbReference type="Pfam" id="PF00582"/>
    </source>
</evidence>
<feature type="domain" description="UspA" evidence="2">
    <location>
        <begin position="1"/>
        <end position="141"/>
    </location>
</feature>
<evidence type="ECO:0000256" key="1">
    <source>
        <dbReference type="ARBA" id="ARBA00008791"/>
    </source>
</evidence>
<dbReference type="Proteomes" id="UP000705379">
    <property type="component" value="Unassembled WGS sequence"/>
</dbReference>
<reference evidence="3" key="2">
    <citation type="journal article" date="2021" name="Microorganisms">
        <title>Bacterial Dimethylsulfoniopropionate Biosynthesis in the East China Sea.</title>
        <authorList>
            <person name="Liu J."/>
            <person name="Zhang Y."/>
            <person name="Liu J."/>
            <person name="Zhong H."/>
            <person name="Williams B.T."/>
            <person name="Zheng Y."/>
            <person name="Curson A.R.J."/>
            <person name="Sun C."/>
            <person name="Sun H."/>
            <person name="Song D."/>
            <person name="Wagner Mackenzie B."/>
            <person name="Bermejo Martinez A."/>
            <person name="Todd J.D."/>
            <person name="Zhang X.H."/>
        </authorList>
    </citation>
    <scope>NUCLEOTIDE SEQUENCE</scope>
    <source>
        <strain evidence="3">AESS21</strain>
    </source>
</reference>
<dbReference type="Pfam" id="PF00582">
    <property type="entry name" value="Usp"/>
    <property type="match status" value="1"/>
</dbReference>
<sequence length="142" mass="15485">MYKSILVPIDLAENSSWKKSLPVAEAMARTFQAELHLVAVVPDFGKSIVGSYFPKDFEGDALKAAGEMLKTFISENVGTDIPVKGHIAHGTIYEEINRAADKLGCDLIVLASHRPELKDYLLGPNAARVVRHAAQSVLVVRD</sequence>
<dbReference type="CDD" id="cd00293">
    <property type="entry name" value="USP-like"/>
    <property type="match status" value="1"/>
</dbReference>
<dbReference type="Gene3D" id="3.40.50.620">
    <property type="entry name" value="HUPs"/>
    <property type="match status" value="1"/>
</dbReference>
<dbReference type="InterPro" id="IPR006016">
    <property type="entry name" value="UspA"/>
</dbReference>
<dbReference type="RefSeq" id="WP_153769121.1">
    <property type="nucleotide sequence ID" value="NZ_JBDWBU010000153.1"/>
</dbReference>
<protein>
    <submittedName>
        <fullName evidence="3">Universal stress protein</fullName>
    </submittedName>
</protein>
<comment type="caution">
    <text evidence="3">The sequence shown here is derived from an EMBL/GenBank/DDBJ whole genome shotgun (WGS) entry which is preliminary data.</text>
</comment>
<dbReference type="PANTHER" id="PTHR46268:SF6">
    <property type="entry name" value="UNIVERSAL STRESS PROTEIN UP12"/>
    <property type="match status" value="1"/>
</dbReference>
<accession>A0A944CBQ1</accession>
<dbReference type="InterPro" id="IPR014729">
    <property type="entry name" value="Rossmann-like_a/b/a_fold"/>
</dbReference>
<organism evidence="3 4">
    <name type="scientific">Roseibium polysiphoniae</name>
    <dbReference type="NCBI Taxonomy" id="2571221"/>
    <lineage>
        <taxon>Bacteria</taxon>
        <taxon>Pseudomonadati</taxon>
        <taxon>Pseudomonadota</taxon>
        <taxon>Alphaproteobacteria</taxon>
        <taxon>Hyphomicrobiales</taxon>
        <taxon>Stappiaceae</taxon>
        <taxon>Roseibium</taxon>
    </lineage>
</organism>
<evidence type="ECO:0000313" key="4">
    <source>
        <dbReference type="Proteomes" id="UP000705379"/>
    </source>
</evidence>
<name>A0A944CBQ1_9HYPH</name>
<gene>
    <name evidence="3" type="ORF">DYI23_04465</name>
</gene>